<dbReference type="InterPro" id="IPR055180">
    <property type="entry name" value="HsdR_RecA-like_helicase_dom_2"/>
</dbReference>
<accession>A0A1E3XFE3</accession>
<comment type="caution">
    <text evidence="5">The sequence shown here is derived from an EMBL/GenBank/DDBJ whole genome shotgun (WGS) entry which is preliminary data.</text>
</comment>
<dbReference type="AlphaFoldDB" id="A0A1E3XFE3"/>
<dbReference type="InterPro" id="IPR027417">
    <property type="entry name" value="P-loop_NTPase"/>
</dbReference>
<dbReference type="InterPro" id="IPR051268">
    <property type="entry name" value="Type-I_R_enzyme_R_subunit"/>
</dbReference>
<keyword evidence="3" id="KW-0175">Coiled coil</keyword>
<comment type="catalytic activity">
    <reaction evidence="2">
        <text>Endonucleolytic cleavage of DNA to give random double-stranded fragments with terminal 5'-phosphates, ATP is simultaneously hydrolyzed.</text>
        <dbReference type="EC" id="3.1.21.3"/>
    </reaction>
</comment>
<keyword evidence="2" id="KW-0547">Nucleotide-binding</keyword>
<evidence type="ECO:0000259" key="4">
    <source>
        <dbReference type="PROSITE" id="PS51192"/>
    </source>
</evidence>
<feature type="domain" description="Helicase ATP-binding" evidence="4">
    <location>
        <begin position="28"/>
        <end position="207"/>
    </location>
</feature>
<dbReference type="Pfam" id="PF18766">
    <property type="entry name" value="SWI2_SNF2"/>
    <property type="match status" value="1"/>
</dbReference>
<dbReference type="PATRIC" id="fig|1872076.5.peg.543"/>
<reference evidence="5 6" key="1">
    <citation type="submission" date="2016-07" db="EMBL/GenBank/DDBJ databases">
        <title>Draft genome of Scalindua rubra, obtained from a brine-seawater interface in the Red Sea, sheds light on salt adaptation in anammox bacteria.</title>
        <authorList>
            <person name="Speth D.R."/>
            <person name="Lagkouvardos I."/>
            <person name="Wang Y."/>
            <person name="Qian P.-Y."/>
            <person name="Dutilh B.E."/>
            <person name="Jetten M.S."/>
        </authorList>
    </citation>
    <scope>NUCLEOTIDE SEQUENCE [LARGE SCALE GENOMIC DNA]</scope>
    <source>
        <strain evidence="5">BSI-1</strain>
    </source>
</reference>
<dbReference type="GO" id="GO:0003677">
    <property type="term" value="F:DNA binding"/>
    <property type="evidence" value="ECO:0007669"/>
    <property type="project" value="UniProtKB-KW"/>
</dbReference>
<dbReference type="EC" id="3.1.21.3" evidence="2"/>
<dbReference type="EMBL" id="MAYW01000008">
    <property type="protein sequence ID" value="ODS34345.1"/>
    <property type="molecule type" value="Genomic_DNA"/>
</dbReference>
<dbReference type="InterPro" id="IPR004473">
    <property type="entry name" value="Restrct_endonuc_typeI_HsdR"/>
</dbReference>
<dbReference type="SMART" id="SM00487">
    <property type="entry name" value="DEXDc"/>
    <property type="match status" value="1"/>
</dbReference>
<proteinExistence type="inferred from homology"/>
<feature type="coiled-coil region" evidence="3">
    <location>
        <begin position="124"/>
        <end position="151"/>
    </location>
</feature>
<dbReference type="Proteomes" id="UP000094056">
    <property type="component" value="Unassembled WGS sequence"/>
</dbReference>
<keyword evidence="2" id="KW-0067">ATP-binding</keyword>
<evidence type="ECO:0000256" key="2">
    <source>
        <dbReference type="RuleBase" id="RU364115"/>
    </source>
</evidence>
<dbReference type="Pfam" id="PF22679">
    <property type="entry name" value="T1R_D3-like"/>
    <property type="match status" value="1"/>
</dbReference>
<organism evidence="5 6">
    <name type="scientific">Candidatus Scalindua rubra</name>
    <dbReference type="NCBI Taxonomy" id="1872076"/>
    <lineage>
        <taxon>Bacteria</taxon>
        <taxon>Pseudomonadati</taxon>
        <taxon>Planctomycetota</taxon>
        <taxon>Candidatus Brocadiia</taxon>
        <taxon>Candidatus Brocadiales</taxon>
        <taxon>Candidatus Scalinduaceae</taxon>
        <taxon>Candidatus Scalindua</taxon>
    </lineage>
</organism>
<dbReference type="GO" id="GO:0005524">
    <property type="term" value="F:ATP binding"/>
    <property type="evidence" value="ECO:0007669"/>
    <property type="project" value="UniProtKB-KW"/>
</dbReference>
<keyword evidence="2" id="KW-0238">DNA-binding</keyword>
<comment type="function">
    <text evidence="2">Subunit R is required for both nuclease and ATPase activities, but not for modification.</text>
</comment>
<dbReference type="NCBIfam" id="TIGR00348">
    <property type="entry name" value="hsdR"/>
    <property type="match status" value="1"/>
</dbReference>
<evidence type="ECO:0000313" key="5">
    <source>
        <dbReference type="EMBL" id="ODS34345.1"/>
    </source>
</evidence>
<dbReference type="InterPro" id="IPR014001">
    <property type="entry name" value="Helicase_ATP-bd"/>
</dbReference>
<dbReference type="PROSITE" id="PS51192">
    <property type="entry name" value="HELICASE_ATP_BIND_1"/>
    <property type="match status" value="1"/>
</dbReference>
<dbReference type="Gene3D" id="3.40.50.300">
    <property type="entry name" value="P-loop containing nucleotide triphosphate hydrolases"/>
    <property type="match status" value="3"/>
</dbReference>
<dbReference type="PANTHER" id="PTHR30195">
    <property type="entry name" value="TYPE I SITE-SPECIFIC DEOXYRIBONUCLEASE PROTEIN SUBUNIT M AND R"/>
    <property type="match status" value="1"/>
</dbReference>
<comment type="subunit">
    <text evidence="2">The type I restriction/modification system is composed of three polypeptides R, M and S.</text>
</comment>
<dbReference type="SUPFAM" id="SSF52540">
    <property type="entry name" value="P-loop containing nucleoside triphosphate hydrolases"/>
    <property type="match status" value="1"/>
</dbReference>
<comment type="similarity">
    <text evidence="2">Belongs to the HsdR family.</text>
</comment>
<evidence type="ECO:0000256" key="3">
    <source>
        <dbReference type="SAM" id="Coils"/>
    </source>
</evidence>
<evidence type="ECO:0000256" key="1">
    <source>
        <dbReference type="ARBA" id="ARBA00022747"/>
    </source>
</evidence>
<sequence>MGEATKVITRYMQYRAANKIVNRVIKNLRGEEDKNKGLIWHWQGSGKTLTMIFAANKLYYEKELTNPSIFFIVDRVELEDQLSKEFYSLDIVVPEIIGSIEELKDVLKYDDYRGKRGIFITLIHKFRYEELKELQKEIEEISKQKETIANRKNVIAFVDEGHRTQYGILAIQMKAILKNAFFFALTGTPISKRGRDTFLEFSYPPEEPYLDRYFITNSIKDKFTKKIVYQPRLEKEWHLKKDMLNAFLETELEELPVEIRDNVDEETRKKLNPIKLFLENPRRIELIAEDIATHFKENIDGKFKAMVVTGSRTACELYKRELDKHLPEDYSEIVMTYGRETKPILVESVSDLKARYGGREIDDIRKDTIEKFKGEDFPKILIVTEMLLAGFDAPILQVMYLDKPLKELDCYRL</sequence>
<evidence type="ECO:0000313" key="6">
    <source>
        <dbReference type="Proteomes" id="UP000094056"/>
    </source>
</evidence>
<dbReference type="InterPro" id="IPR040980">
    <property type="entry name" value="SWI2_SNF2"/>
</dbReference>
<dbReference type="GO" id="GO:0009307">
    <property type="term" value="P:DNA restriction-modification system"/>
    <property type="evidence" value="ECO:0007669"/>
    <property type="project" value="UniProtKB-KW"/>
</dbReference>
<dbReference type="PANTHER" id="PTHR30195:SF15">
    <property type="entry name" value="TYPE I RESTRICTION ENZYME HINDI ENDONUCLEASE SUBUNIT"/>
    <property type="match status" value="1"/>
</dbReference>
<keyword evidence="1 2" id="KW-0680">Restriction system</keyword>
<dbReference type="GO" id="GO:0009035">
    <property type="term" value="F:type I site-specific deoxyribonuclease activity"/>
    <property type="evidence" value="ECO:0007669"/>
    <property type="project" value="UniProtKB-EC"/>
</dbReference>
<name>A0A1E3XFE3_9BACT</name>
<keyword evidence="2" id="KW-0378">Hydrolase</keyword>
<gene>
    <name evidence="5" type="ORF">SCARUB_00476</name>
</gene>
<protein>
    <recommendedName>
        <fullName evidence="2">Type I restriction enzyme endonuclease subunit</fullName>
        <shortName evidence="2">R protein</shortName>
        <ecNumber evidence="2">3.1.21.3</ecNumber>
    </recommendedName>
</protein>